<dbReference type="OrthoDB" id="27934at2759"/>
<dbReference type="InParanoid" id="A0A0C3BBW7"/>
<accession>A0A0C3BBW7</accession>
<feature type="compositionally biased region" description="Low complexity" evidence="1">
    <location>
        <begin position="172"/>
        <end position="193"/>
    </location>
</feature>
<feature type="region of interest" description="Disordered" evidence="1">
    <location>
        <begin position="166"/>
        <end position="214"/>
    </location>
</feature>
<dbReference type="AlphaFoldDB" id="A0A0C3BBW7"/>
<dbReference type="Proteomes" id="UP000054166">
    <property type="component" value="Unassembled WGS sequence"/>
</dbReference>
<sequence>MFETRPSLRTRVSLGDTNLANTAGNNIDSLARATEQSPSALISTENESSFDATSSSLVNPVPVDESPVLLLPASLHISSSQPSFSELQNSQNQPDTVHDLPPTLDIPEPSPTHNFDLSSSPPNSSPARIFSSSPFVSSQSSLPALDEPEKVDIPTEHHQPTSELINEDQAHTPQSSPRSITPSSSTLPTVSPPELLGGISSRLHSPESEPVSVLPDVESKLGVLEGEQADETAIYAGSSLKRPHSSLQDESRQMETLKSSTEVTEKEDPTPAKRIKLTATSTNPLPPTQKRPSFAAQKLQHKKLLTPFRSPLMKKTLSSENNPPALLGNDPKSAGFTMQVLELKPGHAKQPLAAFPTVPPPVPILAKKPNKFTPKAASQFKSPLSAPAPAAFSSVRLTPTIQALGRKIQILKRAVKVKMDGEEEILERLVKKWTEAGREVAWEVWGLVKDSGADGGSVGAGGSGWGEEKRGGTKRVFEEGWGWDDKDGEKAKMDDGLERNWGWNVERDEDREQSGYGEDGMKNGIYNGKKYEEEEEGKREDTLGTMLRQLGIDPETFGWNEDDGEFVGE</sequence>
<evidence type="ECO:0000313" key="3">
    <source>
        <dbReference type="Proteomes" id="UP000054166"/>
    </source>
</evidence>
<dbReference type="STRING" id="765440.A0A0C3BBW7"/>
<keyword evidence="3" id="KW-1185">Reference proteome</keyword>
<feature type="compositionally biased region" description="Basic and acidic residues" evidence="1">
    <location>
        <begin position="466"/>
        <end position="498"/>
    </location>
</feature>
<feature type="compositionally biased region" description="Low complexity" evidence="1">
    <location>
        <begin position="131"/>
        <end position="141"/>
    </location>
</feature>
<feature type="region of interest" description="Disordered" evidence="1">
    <location>
        <begin position="234"/>
        <end position="296"/>
    </location>
</feature>
<feature type="compositionally biased region" description="Basic and acidic residues" evidence="1">
    <location>
        <begin position="529"/>
        <end position="542"/>
    </location>
</feature>
<organism evidence="2 3">
    <name type="scientific">Piloderma croceum (strain F 1598)</name>
    <dbReference type="NCBI Taxonomy" id="765440"/>
    <lineage>
        <taxon>Eukaryota</taxon>
        <taxon>Fungi</taxon>
        <taxon>Dikarya</taxon>
        <taxon>Basidiomycota</taxon>
        <taxon>Agaricomycotina</taxon>
        <taxon>Agaricomycetes</taxon>
        <taxon>Agaricomycetidae</taxon>
        <taxon>Atheliales</taxon>
        <taxon>Atheliaceae</taxon>
        <taxon>Piloderma</taxon>
    </lineage>
</organism>
<dbReference type="HOGENOM" id="CLU_479056_0_0_1"/>
<evidence type="ECO:0000256" key="1">
    <source>
        <dbReference type="SAM" id="MobiDB-lite"/>
    </source>
</evidence>
<feature type="compositionally biased region" description="Polar residues" evidence="1">
    <location>
        <begin position="81"/>
        <end position="95"/>
    </location>
</feature>
<feature type="region of interest" description="Disordered" evidence="1">
    <location>
        <begin position="81"/>
        <end position="143"/>
    </location>
</feature>
<protein>
    <submittedName>
        <fullName evidence="2">Uncharacterized protein</fullName>
    </submittedName>
</protein>
<gene>
    <name evidence="2" type="ORF">PILCRDRAFT_414076</name>
</gene>
<dbReference type="EMBL" id="KN832989">
    <property type="protein sequence ID" value="KIM83788.1"/>
    <property type="molecule type" value="Genomic_DNA"/>
</dbReference>
<dbReference type="Gene3D" id="6.10.140.1020">
    <property type="match status" value="1"/>
</dbReference>
<evidence type="ECO:0000313" key="2">
    <source>
        <dbReference type="EMBL" id="KIM83788.1"/>
    </source>
</evidence>
<feature type="compositionally biased region" description="Acidic residues" evidence="1">
    <location>
        <begin position="560"/>
        <end position="569"/>
    </location>
</feature>
<proteinExistence type="predicted"/>
<name>A0A0C3BBW7_PILCF</name>
<reference evidence="3" key="2">
    <citation type="submission" date="2015-01" db="EMBL/GenBank/DDBJ databases">
        <title>Evolutionary Origins and Diversification of the Mycorrhizal Mutualists.</title>
        <authorList>
            <consortium name="DOE Joint Genome Institute"/>
            <consortium name="Mycorrhizal Genomics Consortium"/>
            <person name="Kohler A."/>
            <person name="Kuo A."/>
            <person name="Nagy L.G."/>
            <person name="Floudas D."/>
            <person name="Copeland A."/>
            <person name="Barry K.W."/>
            <person name="Cichocki N."/>
            <person name="Veneault-Fourrey C."/>
            <person name="LaButti K."/>
            <person name="Lindquist E.A."/>
            <person name="Lipzen A."/>
            <person name="Lundell T."/>
            <person name="Morin E."/>
            <person name="Murat C."/>
            <person name="Riley R."/>
            <person name="Ohm R."/>
            <person name="Sun H."/>
            <person name="Tunlid A."/>
            <person name="Henrissat B."/>
            <person name="Grigoriev I.V."/>
            <person name="Hibbett D.S."/>
            <person name="Martin F."/>
        </authorList>
    </citation>
    <scope>NUCLEOTIDE SEQUENCE [LARGE SCALE GENOMIC DNA]</scope>
    <source>
        <strain evidence="3">F 1598</strain>
    </source>
</reference>
<reference evidence="2 3" key="1">
    <citation type="submission" date="2014-04" db="EMBL/GenBank/DDBJ databases">
        <authorList>
            <consortium name="DOE Joint Genome Institute"/>
            <person name="Kuo A."/>
            <person name="Tarkka M."/>
            <person name="Buscot F."/>
            <person name="Kohler A."/>
            <person name="Nagy L.G."/>
            <person name="Floudas D."/>
            <person name="Copeland A."/>
            <person name="Barry K.W."/>
            <person name="Cichocki N."/>
            <person name="Veneault-Fourrey C."/>
            <person name="LaButti K."/>
            <person name="Lindquist E.A."/>
            <person name="Lipzen A."/>
            <person name="Lundell T."/>
            <person name="Morin E."/>
            <person name="Murat C."/>
            <person name="Sun H."/>
            <person name="Tunlid A."/>
            <person name="Henrissat B."/>
            <person name="Grigoriev I.V."/>
            <person name="Hibbett D.S."/>
            <person name="Martin F."/>
            <person name="Nordberg H.P."/>
            <person name="Cantor M.N."/>
            <person name="Hua S.X."/>
        </authorList>
    </citation>
    <scope>NUCLEOTIDE SEQUENCE [LARGE SCALE GENOMIC DNA]</scope>
    <source>
        <strain evidence="2 3">F 1598</strain>
    </source>
</reference>
<feature type="compositionally biased region" description="Polar residues" evidence="1">
    <location>
        <begin position="111"/>
        <end position="126"/>
    </location>
</feature>
<feature type="region of interest" description="Disordered" evidence="1">
    <location>
        <begin position="456"/>
        <end position="569"/>
    </location>
</feature>
<feature type="compositionally biased region" description="Gly residues" evidence="1">
    <location>
        <begin position="456"/>
        <end position="465"/>
    </location>
</feature>